<dbReference type="InterPro" id="IPR002861">
    <property type="entry name" value="Reeler_dom"/>
</dbReference>
<dbReference type="AlphaFoldDB" id="A0A9N9X3E5"/>
<dbReference type="Gene3D" id="2.60.40.4060">
    <property type="entry name" value="Reeler domain"/>
    <property type="match status" value="1"/>
</dbReference>
<dbReference type="OrthoDB" id="6665299at2759"/>
<gene>
    <name evidence="3" type="ORF">PHAECO_LOCUS7632</name>
</gene>
<dbReference type="Pfam" id="PF02014">
    <property type="entry name" value="Reeler"/>
    <property type="match status" value="1"/>
</dbReference>
<evidence type="ECO:0000313" key="4">
    <source>
        <dbReference type="Proteomes" id="UP001153737"/>
    </source>
</evidence>
<evidence type="ECO:0000259" key="2">
    <source>
        <dbReference type="Pfam" id="PF02014"/>
    </source>
</evidence>
<organism evidence="3 4">
    <name type="scientific">Phaedon cochleariae</name>
    <name type="common">Mustard beetle</name>
    <dbReference type="NCBI Taxonomy" id="80249"/>
    <lineage>
        <taxon>Eukaryota</taxon>
        <taxon>Metazoa</taxon>
        <taxon>Ecdysozoa</taxon>
        <taxon>Arthropoda</taxon>
        <taxon>Hexapoda</taxon>
        <taxon>Insecta</taxon>
        <taxon>Pterygota</taxon>
        <taxon>Neoptera</taxon>
        <taxon>Endopterygota</taxon>
        <taxon>Coleoptera</taxon>
        <taxon>Polyphaga</taxon>
        <taxon>Cucujiformia</taxon>
        <taxon>Chrysomeloidea</taxon>
        <taxon>Chrysomelidae</taxon>
        <taxon>Chrysomelinae</taxon>
        <taxon>Chrysomelini</taxon>
        <taxon>Phaedon</taxon>
    </lineage>
</organism>
<dbReference type="Proteomes" id="UP001153737">
    <property type="component" value="Chromosome 3"/>
</dbReference>
<feature type="chain" id="PRO_5040193185" description="Reelin domain-containing protein" evidence="1">
    <location>
        <begin position="20"/>
        <end position="201"/>
    </location>
</feature>
<name>A0A9N9X3E5_PHACE</name>
<reference evidence="3" key="1">
    <citation type="submission" date="2022-01" db="EMBL/GenBank/DDBJ databases">
        <authorList>
            <person name="King R."/>
        </authorList>
    </citation>
    <scope>NUCLEOTIDE SEQUENCE</scope>
</reference>
<accession>A0A9N9X3E5</accession>
<sequence length="201" mass="22818">MISSTELLVFVLLVDSAFCAIGLRCDMIPEGVTSPRYKEDLGRYKIDISGDPDSYVPGEQYTVFIRSEGSSNDQQHKFTHFILSIVNEKFEQDIESESSVIGALQLYGDSFTKFSDSCQNAVVQADSQPKTEIQVSHLRTQLMQYFSSVPMPLLDHFIPTSFMVNELVRRVPKVSEPFPNRIARLVTVNHVVQYGRMRIRS</sequence>
<keyword evidence="1" id="KW-0732">Signal</keyword>
<feature type="domain" description="Reelin" evidence="2">
    <location>
        <begin position="26"/>
        <end position="136"/>
    </location>
</feature>
<dbReference type="EMBL" id="OU896709">
    <property type="protein sequence ID" value="CAG9820229.1"/>
    <property type="molecule type" value="Genomic_DNA"/>
</dbReference>
<protein>
    <recommendedName>
        <fullName evidence="2">Reelin domain-containing protein</fullName>
    </recommendedName>
</protein>
<evidence type="ECO:0000313" key="3">
    <source>
        <dbReference type="EMBL" id="CAG9820229.1"/>
    </source>
</evidence>
<reference evidence="3" key="2">
    <citation type="submission" date="2022-10" db="EMBL/GenBank/DDBJ databases">
        <authorList>
            <consortium name="ENA_rothamsted_submissions"/>
            <consortium name="culmorum"/>
            <person name="King R."/>
        </authorList>
    </citation>
    <scope>NUCLEOTIDE SEQUENCE</scope>
</reference>
<feature type="signal peptide" evidence="1">
    <location>
        <begin position="1"/>
        <end position="19"/>
    </location>
</feature>
<proteinExistence type="predicted"/>
<dbReference type="CDD" id="cd08544">
    <property type="entry name" value="Reeler"/>
    <property type="match status" value="1"/>
</dbReference>
<keyword evidence="4" id="KW-1185">Reference proteome</keyword>
<evidence type="ECO:0000256" key="1">
    <source>
        <dbReference type="SAM" id="SignalP"/>
    </source>
</evidence>
<dbReference type="InterPro" id="IPR042307">
    <property type="entry name" value="Reeler_sf"/>
</dbReference>